<organism evidence="1 2">
    <name type="scientific">Brucella tritici</name>
    <dbReference type="NCBI Taxonomy" id="94626"/>
    <lineage>
        <taxon>Bacteria</taxon>
        <taxon>Pseudomonadati</taxon>
        <taxon>Pseudomonadota</taxon>
        <taxon>Alphaproteobacteria</taxon>
        <taxon>Hyphomicrobiales</taxon>
        <taxon>Brucellaceae</taxon>
        <taxon>Brucella/Ochrobactrum group</taxon>
        <taxon>Brucella</taxon>
    </lineage>
</organism>
<protein>
    <submittedName>
        <fullName evidence="1">Uncharacterized protein</fullName>
    </submittedName>
</protein>
<dbReference type="Proteomes" id="UP000558475">
    <property type="component" value="Unassembled WGS sequence"/>
</dbReference>
<accession>A0A7X6FSV5</accession>
<dbReference type="AlphaFoldDB" id="A0A7X6FSV5"/>
<proteinExistence type="predicted"/>
<dbReference type="EMBL" id="JAAXZB010000005">
    <property type="protein sequence ID" value="NKW11226.1"/>
    <property type="molecule type" value="Genomic_DNA"/>
</dbReference>
<sequence>MKSKLESSSKKDQSRDRRPLFVGYKSYHEEIWIGAGKAIKRVSEAGEQIVEWMDGSFSIGHANGLRGIDRFKHSSYIVVGARMQPKPVDVENIARAVFGNIERELLTGVEEWHRRDHVLTAKDGTSVDIKVSFHPDELVEVIHKQICHEEIVQDVARGRLVHADEERSFSCSPTSLSMNMACSRTRCSHGRTLFQMIMIGGQWPLRSFLIASRTFSILQARS</sequence>
<gene>
    <name evidence="1" type="ORF">HGG76_26860</name>
</gene>
<evidence type="ECO:0000313" key="1">
    <source>
        <dbReference type="EMBL" id="NKW11226.1"/>
    </source>
</evidence>
<comment type="caution">
    <text evidence="1">The sequence shown here is derived from an EMBL/GenBank/DDBJ whole genome shotgun (WGS) entry which is preliminary data.</text>
</comment>
<evidence type="ECO:0000313" key="2">
    <source>
        <dbReference type="Proteomes" id="UP000558475"/>
    </source>
</evidence>
<name>A0A7X6FSV5_9HYPH</name>
<reference evidence="1 2" key="1">
    <citation type="submission" date="2020-04" db="EMBL/GenBank/DDBJ databases">
        <title>Whole genome sequencing of clinical and environmental type strains of Ochrobactrum.</title>
        <authorList>
            <person name="Dharne M."/>
        </authorList>
    </citation>
    <scope>NUCLEOTIDE SEQUENCE [LARGE SCALE GENOMIC DNA]</scope>
    <source>
        <strain evidence="1 2">DSM 13340</strain>
    </source>
</reference>